<proteinExistence type="inferred from homology"/>
<comment type="subunit">
    <text evidence="3 7">Homodimer.</text>
</comment>
<reference evidence="10" key="1">
    <citation type="submission" date="2017-03" db="EMBL/GenBank/DDBJ databases">
        <title>Novel pathways for hydrocarbon cycling and metabolic interdependencies in hydrothermal sediment communities.</title>
        <authorList>
            <person name="Dombrowski N."/>
            <person name="Seitz K."/>
            <person name="Teske A."/>
            <person name="Baker B."/>
        </authorList>
    </citation>
    <scope>NUCLEOTIDE SEQUENCE [LARGE SCALE GENOMIC DNA]</scope>
</reference>
<dbReference type="GO" id="GO:0045936">
    <property type="term" value="P:negative regulation of phosphate metabolic process"/>
    <property type="evidence" value="ECO:0007669"/>
    <property type="project" value="InterPro"/>
</dbReference>
<dbReference type="NCBIfam" id="TIGR02135">
    <property type="entry name" value="phoU_full"/>
    <property type="match status" value="1"/>
</dbReference>
<feature type="domain" description="PhoU" evidence="8">
    <location>
        <begin position="117"/>
        <end position="202"/>
    </location>
</feature>
<dbReference type="InterPro" id="IPR038078">
    <property type="entry name" value="PhoU-like_sf"/>
</dbReference>
<dbReference type="PIRSF" id="PIRSF003107">
    <property type="entry name" value="PhoU"/>
    <property type="match status" value="1"/>
</dbReference>
<accession>A0A1W9S0R4</accession>
<keyword evidence="6 7" id="KW-0592">Phosphate transport</keyword>
<evidence type="ECO:0000256" key="4">
    <source>
        <dbReference type="ARBA" id="ARBA00022448"/>
    </source>
</evidence>
<dbReference type="PANTHER" id="PTHR42930:SF3">
    <property type="entry name" value="PHOSPHATE-SPECIFIC TRANSPORT SYSTEM ACCESSORY PROTEIN PHOU"/>
    <property type="match status" value="1"/>
</dbReference>
<evidence type="ECO:0000256" key="1">
    <source>
        <dbReference type="ARBA" id="ARBA00004496"/>
    </source>
</evidence>
<protein>
    <recommendedName>
        <fullName evidence="7">Phosphate-specific transport system accessory protein PhoU</fullName>
    </recommendedName>
</protein>
<dbReference type="InterPro" id="IPR028366">
    <property type="entry name" value="PhoU"/>
</dbReference>
<dbReference type="PANTHER" id="PTHR42930">
    <property type="entry name" value="PHOSPHATE-SPECIFIC TRANSPORT SYSTEM ACCESSORY PROTEIN PHOU"/>
    <property type="match status" value="1"/>
</dbReference>
<keyword evidence="4 7" id="KW-0813">Transport</keyword>
<dbReference type="GO" id="GO:0005737">
    <property type="term" value="C:cytoplasm"/>
    <property type="evidence" value="ECO:0007669"/>
    <property type="project" value="UniProtKB-SubCell"/>
</dbReference>
<comment type="similarity">
    <text evidence="2 7">Belongs to the PhoU family.</text>
</comment>
<dbReference type="AlphaFoldDB" id="A0A1W9S0R4"/>
<dbReference type="GO" id="GO:0006817">
    <property type="term" value="P:phosphate ion transport"/>
    <property type="evidence" value="ECO:0007669"/>
    <property type="project" value="UniProtKB-KW"/>
</dbReference>
<evidence type="ECO:0000313" key="10">
    <source>
        <dbReference type="Proteomes" id="UP000192611"/>
    </source>
</evidence>
<dbReference type="FunFam" id="1.20.58.220:FF:000004">
    <property type="entry name" value="Phosphate-specific transport system accessory protein PhoU"/>
    <property type="match status" value="1"/>
</dbReference>
<comment type="subcellular location">
    <subcellularLocation>
        <location evidence="1 7">Cytoplasm</location>
    </subcellularLocation>
</comment>
<evidence type="ECO:0000256" key="5">
    <source>
        <dbReference type="ARBA" id="ARBA00022490"/>
    </source>
</evidence>
<feature type="domain" description="PhoU" evidence="8">
    <location>
        <begin position="13"/>
        <end position="101"/>
    </location>
</feature>
<dbReference type="SUPFAM" id="SSF109755">
    <property type="entry name" value="PhoU-like"/>
    <property type="match status" value="1"/>
</dbReference>
<keyword evidence="5 7" id="KW-0963">Cytoplasm</keyword>
<dbReference type="Proteomes" id="UP000192611">
    <property type="component" value="Unassembled WGS sequence"/>
</dbReference>
<dbReference type="EMBL" id="NATQ01000083">
    <property type="protein sequence ID" value="OQX90242.1"/>
    <property type="molecule type" value="Genomic_DNA"/>
</dbReference>
<dbReference type="Pfam" id="PF01895">
    <property type="entry name" value="PhoU"/>
    <property type="match status" value="2"/>
</dbReference>
<evidence type="ECO:0000256" key="6">
    <source>
        <dbReference type="ARBA" id="ARBA00022592"/>
    </source>
</evidence>
<name>A0A1W9S0R4_9BACT</name>
<comment type="caution">
    <text evidence="9">The sequence shown here is derived from an EMBL/GenBank/DDBJ whole genome shotgun (WGS) entry which is preliminary data.</text>
</comment>
<evidence type="ECO:0000256" key="7">
    <source>
        <dbReference type="PIRNR" id="PIRNR003107"/>
    </source>
</evidence>
<evidence type="ECO:0000256" key="2">
    <source>
        <dbReference type="ARBA" id="ARBA00008107"/>
    </source>
</evidence>
<dbReference type="Gene3D" id="1.20.58.220">
    <property type="entry name" value="Phosphate transport system protein phou homolog 2, domain 2"/>
    <property type="match status" value="1"/>
</dbReference>
<organism evidence="9 10">
    <name type="scientific">Candidatus Coatesbacteria bacterium 4484_99</name>
    <dbReference type="NCBI Taxonomy" id="1970774"/>
    <lineage>
        <taxon>Bacteria</taxon>
        <taxon>Candidatus Coatesiibacteriota</taxon>
    </lineage>
</organism>
<dbReference type="GO" id="GO:0030643">
    <property type="term" value="P:intracellular phosphate ion homeostasis"/>
    <property type="evidence" value="ECO:0007669"/>
    <property type="project" value="InterPro"/>
</dbReference>
<evidence type="ECO:0000259" key="8">
    <source>
        <dbReference type="Pfam" id="PF01895"/>
    </source>
</evidence>
<gene>
    <name evidence="9" type="ORF">B6D57_04180</name>
</gene>
<dbReference type="InterPro" id="IPR026022">
    <property type="entry name" value="PhoU_dom"/>
</dbReference>
<comment type="function">
    <text evidence="7">Plays a role in the regulation of phosphate uptake.</text>
</comment>
<evidence type="ECO:0000256" key="3">
    <source>
        <dbReference type="ARBA" id="ARBA00011738"/>
    </source>
</evidence>
<sequence>MLSNRLRALNEKITEMASYAKLMVERAITAYRNRDAELAKKIEYEDEVVINRMEVENLEEAVKIIALYQPTATDLRMLIASILINRDLERIGDHAQNIAGYVMKLARLPKQDVVNEIPQMADYAIDMLNKSLESLFNGDEDLARRVITSDNVINEQTRNFVIKTIKQISKDQKFGDYGIWLALIARNLERIADHATNIAESVLFVLESKLYLHRKHDISKEIDGRNI</sequence>
<evidence type="ECO:0000313" key="9">
    <source>
        <dbReference type="EMBL" id="OQX90242.1"/>
    </source>
</evidence>